<evidence type="ECO:0000259" key="1">
    <source>
        <dbReference type="Pfam" id="PF21787"/>
    </source>
</evidence>
<dbReference type="Pfam" id="PF21787">
    <property type="entry name" value="TNP-like_RNaseH_N"/>
    <property type="match status" value="1"/>
</dbReference>
<dbReference type="AlphaFoldDB" id="A0A6S7IHY3"/>
<sequence length="271" mass="29935">MLSKLFILPTETSLRHYISKLPATPGFSQGALNIIKSKVSHMNEQEKICTLCLDEISLKTNLFYDIPGDKIVGLEDFGSSYRTNKVATSALVFLVRNITGNGKQPLGYVLVNGACHKDEAERLMKEAIDKLDAIGLKVPKLTEKHIHPNNFCKMKVKLATQVLSHTVAASICTYVSVGALLSSAMGTAELLLKFDSLFDCVNSATLRSAKKFKCALNDTSPHISFFKGAIRFLKGLKVLDPDGKEITNRIKCLKGWLLTINAILLIWEHLK</sequence>
<comment type="caution">
    <text evidence="2">The sequence shown here is derived from an EMBL/GenBank/DDBJ whole genome shotgun (WGS) entry which is preliminary data.</text>
</comment>
<dbReference type="EMBL" id="CACRXK020010119">
    <property type="protein sequence ID" value="CAB4018675.1"/>
    <property type="molecule type" value="Genomic_DNA"/>
</dbReference>
<gene>
    <name evidence="2" type="ORF">PACLA_8A065038</name>
</gene>
<name>A0A6S7IHY3_PARCT</name>
<dbReference type="Proteomes" id="UP001152795">
    <property type="component" value="Unassembled WGS sequence"/>
</dbReference>
<evidence type="ECO:0000313" key="2">
    <source>
        <dbReference type="EMBL" id="CAB4018675.1"/>
    </source>
</evidence>
<feature type="non-terminal residue" evidence="2">
    <location>
        <position position="271"/>
    </location>
</feature>
<accession>A0A6S7IHY3</accession>
<dbReference type="InterPro" id="IPR048365">
    <property type="entry name" value="TNP-like_RNaseH_N"/>
</dbReference>
<organism evidence="2 3">
    <name type="scientific">Paramuricea clavata</name>
    <name type="common">Red gorgonian</name>
    <name type="synonym">Violescent sea-whip</name>
    <dbReference type="NCBI Taxonomy" id="317549"/>
    <lineage>
        <taxon>Eukaryota</taxon>
        <taxon>Metazoa</taxon>
        <taxon>Cnidaria</taxon>
        <taxon>Anthozoa</taxon>
        <taxon>Octocorallia</taxon>
        <taxon>Malacalcyonacea</taxon>
        <taxon>Plexauridae</taxon>
        <taxon>Paramuricea</taxon>
    </lineage>
</organism>
<dbReference type="OrthoDB" id="6778765at2759"/>
<keyword evidence="3" id="KW-1185">Reference proteome</keyword>
<feature type="domain" description="Transposable element P transposase-like RNase H" evidence="1">
    <location>
        <begin position="24"/>
        <end position="142"/>
    </location>
</feature>
<proteinExistence type="predicted"/>
<reference evidence="2" key="1">
    <citation type="submission" date="2020-04" db="EMBL/GenBank/DDBJ databases">
        <authorList>
            <person name="Alioto T."/>
            <person name="Alioto T."/>
            <person name="Gomez Garrido J."/>
        </authorList>
    </citation>
    <scope>NUCLEOTIDE SEQUENCE</scope>
    <source>
        <strain evidence="2">A484AB</strain>
    </source>
</reference>
<evidence type="ECO:0000313" key="3">
    <source>
        <dbReference type="Proteomes" id="UP001152795"/>
    </source>
</evidence>
<protein>
    <submittedName>
        <fullName evidence="2">Transposable element P</fullName>
    </submittedName>
</protein>